<protein>
    <recommendedName>
        <fullName evidence="4">CBS domain-containing protein</fullName>
    </recommendedName>
</protein>
<proteinExistence type="predicted"/>
<evidence type="ECO:0000259" key="4">
    <source>
        <dbReference type="PROSITE" id="PS51371"/>
    </source>
</evidence>
<comment type="caution">
    <text evidence="5">The sequence shown here is derived from an EMBL/GenBank/DDBJ whole genome shotgun (WGS) entry which is preliminary data.</text>
</comment>
<organism evidence="5 6">
    <name type="scientific">Adineta ricciae</name>
    <name type="common">Rotifer</name>
    <dbReference type="NCBI Taxonomy" id="249248"/>
    <lineage>
        <taxon>Eukaryota</taxon>
        <taxon>Metazoa</taxon>
        <taxon>Spiralia</taxon>
        <taxon>Gnathifera</taxon>
        <taxon>Rotifera</taxon>
        <taxon>Eurotatoria</taxon>
        <taxon>Bdelloidea</taxon>
        <taxon>Adinetida</taxon>
        <taxon>Adinetidae</taxon>
        <taxon>Adineta</taxon>
    </lineage>
</organism>
<dbReference type="GO" id="GO:0005886">
    <property type="term" value="C:plasma membrane"/>
    <property type="evidence" value="ECO:0007669"/>
    <property type="project" value="TreeGrafter"/>
</dbReference>
<reference evidence="5" key="1">
    <citation type="submission" date="2021-02" db="EMBL/GenBank/DDBJ databases">
        <authorList>
            <person name="Nowell W R."/>
        </authorList>
    </citation>
    <scope>NUCLEOTIDE SEQUENCE</scope>
</reference>
<dbReference type="AlphaFoldDB" id="A0A815XVG6"/>
<feature type="domain" description="CBS" evidence="4">
    <location>
        <begin position="1"/>
        <end position="60"/>
    </location>
</feature>
<evidence type="ECO:0000313" key="5">
    <source>
        <dbReference type="EMBL" id="CAF1562039.1"/>
    </source>
</evidence>
<dbReference type="PROSITE" id="PS51371">
    <property type="entry name" value="CBS"/>
    <property type="match status" value="1"/>
</dbReference>
<dbReference type="Gene3D" id="3.90.1280.20">
    <property type="match status" value="1"/>
</dbReference>
<accession>A0A815XVG6</accession>
<evidence type="ECO:0000256" key="3">
    <source>
        <dbReference type="PROSITE-ProRule" id="PRU00703"/>
    </source>
</evidence>
<dbReference type="OrthoDB" id="8300374at2759"/>
<evidence type="ECO:0000313" key="6">
    <source>
        <dbReference type="Proteomes" id="UP000663852"/>
    </source>
</evidence>
<dbReference type="Pfam" id="PF00571">
    <property type="entry name" value="CBS"/>
    <property type="match status" value="1"/>
</dbReference>
<dbReference type="PANTHER" id="PTHR22777">
    <property type="entry name" value="HEMOLYSIN-RELATED"/>
    <property type="match status" value="1"/>
</dbReference>
<dbReference type="Proteomes" id="UP000663852">
    <property type="component" value="Unassembled WGS sequence"/>
</dbReference>
<name>A0A815XVG6_ADIRI</name>
<sequence length="73" mass="8125">MRSISFVPEAIPGKELLELFTKKSANIAVVVDEYGGTAGVVTIEDVIEEIFGDIEDEHDVEEWLEEKISDSEI</sequence>
<gene>
    <name evidence="5" type="ORF">EDS130_LOCUS46632</name>
</gene>
<dbReference type="EMBL" id="CAJNOJ010002898">
    <property type="protein sequence ID" value="CAF1562039.1"/>
    <property type="molecule type" value="Genomic_DNA"/>
</dbReference>
<keyword evidence="2 3" id="KW-0129">CBS domain</keyword>
<evidence type="ECO:0000256" key="1">
    <source>
        <dbReference type="ARBA" id="ARBA00022737"/>
    </source>
</evidence>
<keyword evidence="1" id="KW-0677">Repeat</keyword>
<dbReference type="InterPro" id="IPR046342">
    <property type="entry name" value="CBS_dom_sf"/>
</dbReference>
<dbReference type="InterPro" id="IPR000644">
    <property type="entry name" value="CBS_dom"/>
</dbReference>
<dbReference type="SUPFAM" id="SSF54631">
    <property type="entry name" value="CBS-domain pair"/>
    <property type="match status" value="1"/>
</dbReference>
<dbReference type="PANTHER" id="PTHR22777:SF17">
    <property type="entry name" value="UPF0053 PROTEIN SLL0260"/>
    <property type="match status" value="1"/>
</dbReference>
<evidence type="ECO:0000256" key="2">
    <source>
        <dbReference type="ARBA" id="ARBA00023122"/>
    </source>
</evidence>